<keyword evidence="4" id="KW-1185">Reference proteome</keyword>
<evidence type="ECO:0000256" key="1">
    <source>
        <dbReference type="ARBA" id="ARBA00022821"/>
    </source>
</evidence>
<reference evidence="3 4" key="1">
    <citation type="journal article" date="2024" name="Plant J.">
        <title>Genome sequences and population genomics reveal climatic adaptation and genomic divergence between two closely related sweetgum species.</title>
        <authorList>
            <person name="Xu W.Q."/>
            <person name="Ren C.Q."/>
            <person name="Zhang X.Y."/>
            <person name="Comes H.P."/>
            <person name="Liu X.H."/>
            <person name="Li Y.G."/>
            <person name="Kettle C.J."/>
            <person name="Jalonen R."/>
            <person name="Gaisberger H."/>
            <person name="Ma Y.Z."/>
            <person name="Qiu Y.X."/>
        </authorList>
    </citation>
    <scope>NUCLEOTIDE SEQUENCE [LARGE SCALE GENOMIC DNA]</scope>
    <source>
        <strain evidence="3">Hangzhou</strain>
    </source>
</reference>
<dbReference type="GO" id="GO:0043531">
    <property type="term" value="F:ADP binding"/>
    <property type="evidence" value="ECO:0007669"/>
    <property type="project" value="InterPro"/>
</dbReference>
<evidence type="ECO:0000313" key="4">
    <source>
        <dbReference type="Proteomes" id="UP001415857"/>
    </source>
</evidence>
<feature type="domain" description="NB-ARC" evidence="2">
    <location>
        <begin position="145"/>
        <end position="332"/>
    </location>
</feature>
<dbReference type="GO" id="GO:0006952">
    <property type="term" value="P:defense response"/>
    <property type="evidence" value="ECO:0007669"/>
    <property type="project" value="UniProtKB-KW"/>
</dbReference>
<dbReference type="EMBL" id="JBBPBK010000016">
    <property type="protein sequence ID" value="KAK9267283.1"/>
    <property type="molecule type" value="Genomic_DNA"/>
</dbReference>
<keyword evidence="1" id="KW-0611">Plant defense</keyword>
<dbReference type="SUPFAM" id="SSF52540">
    <property type="entry name" value="P-loop containing nucleoside triphosphate hydrolases"/>
    <property type="match status" value="1"/>
</dbReference>
<comment type="caution">
    <text evidence="3">The sequence shown here is derived from an EMBL/GenBank/DDBJ whole genome shotgun (WGS) entry which is preliminary data.</text>
</comment>
<name>A0AAP0R492_LIQFO</name>
<evidence type="ECO:0000259" key="2">
    <source>
        <dbReference type="Pfam" id="PF00931"/>
    </source>
</evidence>
<dbReference type="InterPro" id="IPR027417">
    <property type="entry name" value="P-loop_NTPase"/>
</dbReference>
<evidence type="ECO:0000313" key="3">
    <source>
        <dbReference type="EMBL" id="KAK9267283.1"/>
    </source>
</evidence>
<gene>
    <name evidence="3" type="ORF">L1049_009706</name>
</gene>
<protein>
    <recommendedName>
        <fullName evidence="2">NB-ARC domain-containing protein</fullName>
    </recommendedName>
</protein>
<proteinExistence type="predicted"/>
<organism evidence="3 4">
    <name type="scientific">Liquidambar formosana</name>
    <name type="common">Formosan gum</name>
    <dbReference type="NCBI Taxonomy" id="63359"/>
    <lineage>
        <taxon>Eukaryota</taxon>
        <taxon>Viridiplantae</taxon>
        <taxon>Streptophyta</taxon>
        <taxon>Embryophyta</taxon>
        <taxon>Tracheophyta</taxon>
        <taxon>Spermatophyta</taxon>
        <taxon>Magnoliopsida</taxon>
        <taxon>eudicotyledons</taxon>
        <taxon>Gunneridae</taxon>
        <taxon>Pentapetalae</taxon>
        <taxon>Saxifragales</taxon>
        <taxon>Altingiaceae</taxon>
        <taxon>Liquidambar</taxon>
    </lineage>
</organism>
<dbReference type="PRINTS" id="PR00364">
    <property type="entry name" value="DISEASERSIST"/>
</dbReference>
<sequence>MALEIDHLLARFRDGLDPKEKSSSKVPLHNQFRKLTVLLEKKLASSQSADTLGSLREKLYYLNNVLSECQILSKKHWVYSIDKIFFLQNTRSSLKKMIRDLQEERCVSNEASSSKNTEFSRWSTSRSLDADKVHGFDNEVMSVERLLLQKGSDDGFKAIGIVGKGGVGKTTLAQKIFNKQEVKNYFLPRIWVCMSKQPNDKEVDTSRLIVERILECLGLDDEIIDSVSKTHGLPGLLFALHLQLKGKKYLIVLDDAWNTDEWYGKLDSWLTQDEKWDKQLAYGLPKGYGGTVIVTSRNEELAKKMVGERNIYRLLPLSDPESCWAIFRDSVEKDGVSIPSDSENLKKEVLQKCAGLPLAAKMMGQIMYEKIRGQAVNNEIHQEQ</sequence>
<dbReference type="Pfam" id="PF00931">
    <property type="entry name" value="NB-ARC"/>
    <property type="match status" value="1"/>
</dbReference>
<dbReference type="PANTHER" id="PTHR36766:SF41">
    <property type="entry name" value="AAA+ ATPASE DOMAIN-CONTAINING PROTEIN"/>
    <property type="match status" value="1"/>
</dbReference>
<dbReference type="Gene3D" id="1.10.8.430">
    <property type="entry name" value="Helical domain of apoptotic protease-activating factors"/>
    <property type="match status" value="1"/>
</dbReference>
<accession>A0AAP0R492</accession>
<dbReference type="PANTHER" id="PTHR36766">
    <property type="entry name" value="PLANT BROAD-SPECTRUM MILDEW RESISTANCE PROTEIN RPW8"/>
    <property type="match status" value="1"/>
</dbReference>
<dbReference type="Proteomes" id="UP001415857">
    <property type="component" value="Unassembled WGS sequence"/>
</dbReference>
<dbReference type="Gene3D" id="3.40.50.300">
    <property type="entry name" value="P-loop containing nucleotide triphosphate hydrolases"/>
    <property type="match status" value="1"/>
</dbReference>
<dbReference type="AlphaFoldDB" id="A0AAP0R492"/>
<dbReference type="InterPro" id="IPR042197">
    <property type="entry name" value="Apaf_helical"/>
</dbReference>
<dbReference type="InterPro" id="IPR002182">
    <property type="entry name" value="NB-ARC"/>
</dbReference>